<name>A0A481ZF39_9VIRU</name>
<organism evidence="2">
    <name type="scientific">Pithovirus LCPAC404</name>
    <dbReference type="NCBI Taxonomy" id="2506597"/>
    <lineage>
        <taxon>Viruses</taxon>
        <taxon>Pithoviruses</taxon>
    </lineage>
</organism>
<accession>A0A481ZF39</accession>
<proteinExistence type="predicted"/>
<dbReference type="EMBL" id="MK500598">
    <property type="protein sequence ID" value="QBK93549.1"/>
    <property type="molecule type" value="Genomic_DNA"/>
</dbReference>
<evidence type="ECO:0000313" key="2">
    <source>
        <dbReference type="EMBL" id="QBK93549.1"/>
    </source>
</evidence>
<reference evidence="2" key="1">
    <citation type="journal article" date="2019" name="MBio">
        <title>Virus Genomes from Deep Sea Sediments Expand the Ocean Megavirome and Support Independent Origins of Viral Gigantism.</title>
        <authorList>
            <person name="Backstrom D."/>
            <person name="Yutin N."/>
            <person name="Jorgensen S.L."/>
            <person name="Dharamshi J."/>
            <person name="Homa F."/>
            <person name="Zaremba-Niedwiedzka K."/>
            <person name="Spang A."/>
            <person name="Wolf Y.I."/>
            <person name="Koonin E.V."/>
            <person name="Ettema T.J."/>
        </authorList>
    </citation>
    <scope>NUCLEOTIDE SEQUENCE</scope>
</reference>
<sequence length="103" mass="11487">MSQYVRQSIKTLRISDLHSIVKNEEEPILNYVVPSNKLMKNSSTFSVDLNPGTSVTLEQDNSNLGTSVTLEQDITEENDLTNSEPVTSEDEQSKALMSIPKKD</sequence>
<gene>
    <name evidence="2" type="ORF">LCPAC404_02530</name>
</gene>
<feature type="region of interest" description="Disordered" evidence="1">
    <location>
        <begin position="70"/>
        <end position="103"/>
    </location>
</feature>
<evidence type="ECO:0000256" key="1">
    <source>
        <dbReference type="SAM" id="MobiDB-lite"/>
    </source>
</evidence>
<protein>
    <submittedName>
        <fullName evidence="2">Uncharacterized protein</fullName>
    </submittedName>
</protein>